<protein>
    <submittedName>
        <fullName evidence="1">Uncharacterized protein</fullName>
    </submittedName>
</protein>
<name>A0A1V0SA08_9VIRU</name>
<accession>A0A1V0SA08</accession>
<sequence>MKNYLRKFNNSDYCYEKTEKIITDEHNFVLDYDITGLIYCFDDLFEYSFDWIVYENEYIYIYCNQYNVFKSKIYQKNTYVFINLCEYMER</sequence>
<organism evidence="1">
    <name type="scientific">Catovirus CTV1</name>
    <dbReference type="NCBI Taxonomy" id="1977631"/>
    <lineage>
        <taxon>Viruses</taxon>
        <taxon>Varidnaviria</taxon>
        <taxon>Bamfordvirae</taxon>
        <taxon>Nucleocytoviricota</taxon>
        <taxon>Megaviricetes</taxon>
        <taxon>Imitervirales</taxon>
        <taxon>Mimiviridae</taxon>
        <taxon>Klosneuvirinae</taxon>
        <taxon>Catovirus</taxon>
    </lineage>
</organism>
<reference evidence="1" key="1">
    <citation type="journal article" date="2017" name="Science">
        <title>Giant viruses with an expanded complement of translation system components.</title>
        <authorList>
            <person name="Schulz F."/>
            <person name="Yutin N."/>
            <person name="Ivanova N.N."/>
            <person name="Ortega D.R."/>
            <person name="Lee T.K."/>
            <person name="Vierheilig J."/>
            <person name="Daims H."/>
            <person name="Horn M."/>
            <person name="Wagner M."/>
            <person name="Jensen G.J."/>
            <person name="Kyrpides N.C."/>
            <person name="Koonin E.V."/>
            <person name="Woyke T."/>
        </authorList>
    </citation>
    <scope>NUCLEOTIDE SEQUENCE</scope>
    <source>
        <strain evidence="1">CTV1</strain>
    </source>
</reference>
<dbReference type="EMBL" id="KY684083">
    <property type="protein sequence ID" value="ARF08529.1"/>
    <property type="molecule type" value="Genomic_DNA"/>
</dbReference>
<proteinExistence type="predicted"/>
<gene>
    <name evidence="1" type="ORF">Catovirus_1_579</name>
</gene>
<evidence type="ECO:0000313" key="1">
    <source>
        <dbReference type="EMBL" id="ARF08529.1"/>
    </source>
</evidence>